<dbReference type="STRING" id="1578165.BKG68_21480"/>
<organism evidence="7 8">
    <name type="scientific">Mycobacteroides saopaulense</name>
    <dbReference type="NCBI Taxonomy" id="1578165"/>
    <lineage>
        <taxon>Bacteria</taxon>
        <taxon>Bacillati</taxon>
        <taxon>Actinomycetota</taxon>
        <taxon>Actinomycetes</taxon>
        <taxon>Mycobacteriales</taxon>
        <taxon>Mycobacteriaceae</taxon>
        <taxon>Mycobacteroides</taxon>
    </lineage>
</organism>
<dbReference type="Proteomes" id="UP000192434">
    <property type="component" value="Unassembled WGS sequence"/>
</dbReference>
<dbReference type="RefSeq" id="WP_083018825.1">
    <property type="nucleotide sequence ID" value="NZ_MVII01000033.1"/>
</dbReference>
<evidence type="ECO:0000256" key="1">
    <source>
        <dbReference type="ARBA" id="ARBA00022475"/>
    </source>
</evidence>
<dbReference type="GO" id="GO:0016020">
    <property type="term" value="C:membrane"/>
    <property type="evidence" value="ECO:0007669"/>
    <property type="project" value="InterPro"/>
</dbReference>
<evidence type="ECO:0000256" key="2">
    <source>
        <dbReference type="ARBA" id="ARBA00022729"/>
    </source>
</evidence>
<dbReference type="OrthoDB" id="4764047at2"/>
<dbReference type="EMBL" id="MVII01000033">
    <property type="protein sequence ID" value="ORB51029.1"/>
    <property type="molecule type" value="Genomic_DNA"/>
</dbReference>
<dbReference type="AlphaFoldDB" id="A0A1X0IR62"/>
<feature type="signal peptide" evidence="6">
    <location>
        <begin position="1"/>
        <end position="23"/>
    </location>
</feature>
<evidence type="ECO:0000313" key="8">
    <source>
        <dbReference type="Proteomes" id="UP000192434"/>
    </source>
</evidence>
<evidence type="ECO:0000256" key="5">
    <source>
        <dbReference type="ARBA" id="ARBA00023288"/>
    </source>
</evidence>
<evidence type="ECO:0008006" key="9">
    <source>
        <dbReference type="Google" id="ProtNLM"/>
    </source>
</evidence>
<keyword evidence="1" id="KW-1003">Cell membrane</keyword>
<sequence length="164" mass="17064">MKRVWAAVIGVAMVAATQSGCTASTGITTITDTATHVATSPAKPGQSSKPEGGTATMTVGALTVVAGVPVRCDTYEQRTFISVTKDPYARGLTLTGEPPALETVNLGEINGLKFMYYELLKKDGESATLTKDGKHYSVKGTVWGDDGSGTGGVIKSFQVEVMCP</sequence>
<keyword evidence="3" id="KW-0472">Membrane</keyword>
<evidence type="ECO:0000256" key="3">
    <source>
        <dbReference type="ARBA" id="ARBA00023136"/>
    </source>
</evidence>
<comment type="caution">
    <text evidence="7">The sequence shown here is derived from an EMBL/GenBank/DDBJ whole genome shotgun (WGS) entry which is preliminary data.</text>
</comment>
<gene>
    <name evidence="7" type="ORF">BST43_21150</name>
</gene>
<evidence type="ECO:0000256" key="4">
    <source>
        <dbReference type="ARBA" id="ARBA00023139"/>
    </source>
</evidence>
<protein>
    <recommendedName>
        <fullName evidence="9">Mycobacterium 19 kDa lipoprotein antigen</fullName>
    </recommendedName>
</protein>
<dbReference type="InterPro" id="IPR008691">
    <property type="entry name" value="LpqH"/>
</dbReference>
<feature type="chain" id="PRO_5012326235" description="Mycobacterium 19 kDa lipoprotein antigen" evidence="6">
    <location>
        <begin position="24"/>
        <end position="164"/>
    </location>
</feature>
<dbReference type="Pfam" id="PF05481">
    <property type="entry name" value="Myco_19_kDa"/>
    <property type="match status" value="1"/>
</dbReference>
<evidence type="ECO:0000256" key="6">
    <source>
        <dbReference type="SAM" id="SignalP"/>
    </source>
</evidence>
<evidence type="ECO:0000313" key="7">
    <source>
        <dbReference type="EMBL" id="ORB51029.1"/>
    </source>
</evidence>
<proteinExistence type="predicted"/>
<keyword evidence="5" id="KW-0449">Lipoprotein</keyword>
<accession>A0A1X0IR62</accession>
<keyword evidence="2 6" id="KW-0732">Signal</keyword>
<keyword evidence="4" id="KW-0564">Palmitate</keyword>
<name>A0A1X0IR62_9MYCO</name>
<reference evidence="7 8" key="1">
    <citation type="submission" date="2016-12" db="EMBL/GenBank/DDBJ databases">
        <title>The new phylogeny of genus Mycobacterium.</title>
        <authorList>
            <person name="Tortoli E."/>
            <person name="Trovato A."/>
            <person name="Cirillo D.M."/>
        </authorList>
    </citation>
    <scope>NUCLEOTIDE SEQUENCE [LARGE SCALE GENOMIC DNA]</scope>
    <source>
        <strain evidence="7 8">CCUG 66554</strain>
    </source>
</reference>